<sequence length="130" mass="15007">MTKRELSQLGDIGREIKQNEQRLSRLDVLKSDLRAWNAAPGDGAFEMLCLEKQLSGYRWELYSHLQLCLLEYRRLQRFIALIDDSLIRQILTGRYVDGKNWTQVALQVGGGNTADSVRKAADRFLKTYTE</sequence>
<dbReference type="RefSeq" id="WP_112333544.1">
    <property type="nucleotide sequence ID" value="NZ_JADPHD010000013.1"/>
</dbReference>
<gene>
    <name evidence="1" type="ORF">DPQ25_12665</name>
</gene>
<reference evidence="1 2" key="1">
    <citation type="submission" date="2018-06" db="EMBL/GenBank/DDBJ databases">
        <title>Noncontiguous genome sequence of Ruminococcaceae bacterium ASD2818.</title>
        <authorList>
            <person name="Chaplin A.V."/>
            <person name="Sokolova S.R."/>
            <person name="Kochetkova T.O."/>
            <person name="Goltsov A.Y."/>
            <person name="Trofimov D.Y."/>
            <person name="Efimov B.A."/>
        </authorList>
    </citation>
    <scope>NUCLEOTIDE SEQUENCE [LARGE SCALE GENOMIC DNA]</scope>
    <source>
        <strain evidence="1 2">ASD2818</strain>
    </source>
</reference>
<evidence type="ECO:0000313" key="1">
    <source>
        <dbReference type="EMBL" id="RAQ22483.1"/>
    </source>
</evidence>
<name>A0A328UDH7_9FIRM</name>
<dbReference type="AlphaFoldDB" id="A0A328UDH7"/>
<protein>
    <submittedName>
        <fullName evidence="1">Uncharacterized protein</fullName>
    </submittedName>
</protein>
<keyword evidence="2" id="KW-1185">Reference proteome</keyword>
<dbReference type="Proteomes" id="UP000249377">
    <property type="component" value="Unassembled WGS sequence"/>
</dbReference>
<comment type="caution">
    <text evidence="1">The sequence shown here is derived from an EMBL/GenBank/DDBJ whole genome shotgun (WGS) entry which is preliminary data.</text>
</comment>
<dbReference type="EMBL" id="QLYR01000012">
    <property type="protein sequence ID" value="RAQ22483.1"/>
    <property type="molecule type" value="Genomic_DNA"/>
</dbReference>
<proteinExistence type="predicted"/>
<evidence type="ECO:0000313" key="2">
    <source>
        <dbReference type="Proteomes" id="UP000249377"/>
    </source>
</evidence>
<organism evidence="1 2">
    <name type="scientific">Hydrogeniiclostridium mannosilyticum</name>
    <dbReference type="NCBI Taxonomy" id="2764322"/>
    <lineage>
        <taxon>Bacteria</taxon>
        <taxon>Bacillati</taxon>
        <taxon>Bacillota</taxon>
        <taxon>Clostridia</taxon>
        <taxon>Eubacteriales</taxon>
        <taxon>Acutalibacteraceae</taxon>
        <taxon>Hydrogeniiclostridium</taxon>
    </lineage>
</organism>
<accession>A0A328UDH7</accession>